<feature type="region of interest" description="Disordered" evidence="1">
    <location>
        <begin position="1"/>
        <end position="36"/>
    </location>
</feature>
<comment type="caution">
    <text evidence="2">The sequence shown here is derived from an EMBL/GenBank/DDBJ whole genome shotgun (WGS) entry which is preliminary data.</text>
</comment>
<dbReference type="HOGENOM" id="CLU_3046670_0_0_10"/>
<evidence type="ECO:0000313" key="2">
    <source>
        <dbReference type="EMBL" id="EHJ40781.1"/>
    </source>
</evidence>
<proteinExistence type="predicted"/>
<reference evidence="2 3" key="1">
    <citation type="submission" date="2011-08" db="EMBL/GenBank/DDBJ databases">
        <authorList>
            <person name="Weinstock G."/>
            <person name="Sodergren E."/>
            <person name="Clifton S."/>
            <person name="Fulton L."/>
            <person name="Fulton B."/>
            <person name="Courtney L."/>
            <person name="Fronick C."/>
            <person name="Harrison M."/>
            <person name="Strong C."/>
            <person name="Farmer C."/>
            <person name="Delahaunty K."/>
            <person name="Markovic C."/>
            <person name="Hall O."/>
            <person name="Minx P."/>
            <person name="Tomlinson C."/>
            <person name="Mitreva M."/>
            <person name="Hou S."/>
            <person name="Chen J."/>
            <person name="Wollam A."/>
            <person name="Pepin K.H."/>
            <person name="Johnson M."/>
            <person name="Bhonagiri V."/>
            <person name="Zhang X."/>
            <person name="Suruliraj S."/>
            <person name="Warren W."/>
            <person name="Chinwalla A."/>
            <person name="Mardis E.R."/>
            <person name="Wilson R.K."/>
        </authorList>
    </citation>
    <scope>NUCLEOTIDE SEQUENCE [LARGE SCALE GENOMIC DNA]</scope>
    <source>
        <strain evidence="2 3">DSM 18206</strain>
    </source>
</reference>
<evidence type="ECO:0000313" key="3">
    <source>
        <dbReference type="Proteomes" id="UP000004407"/>
    </source>
</evidence>
<accession>G6AX47</accession>
<name>G6AX47_9BACT</name>
<gene>
    <name evidence="2" type="ORF">HMPREF0673_01197</name>
</gene>
<dbReference type="Proteomes" id="UP000004407">
    <property type="component" value="Unassembled WGS sequence"/>
</dbReference>
<sequence>MRASASVDADDKSREYEEEKRWGKKGKEGCKRGERGMQAWGKRGAWVWQGCHTP</sequence>
<dbReference type="AlphaFoldDB" id="G6AX47"/>
<evidence type="ECO:0000256" key="1">
    <source>
        <dbReference type="SAM" id="MobiDB-lite"/>
    </source>
</evidence>
<dbReference type="EMBL" id="AFZZ01000106">
    <property type="protein sequence ID" value="EHJ40781.1"/>
    <property type="molecule type" value="Genomic_DNA"/>
</dbReference>
<feature type="compositionally biased region" description="Basic and acidic residues" evidence="1">
    <location>
        <begin position="9"/>
        <end position="35"/>
    </location>
</feature>
<protein>
    <submittedName>
        <fullName evidence="2">Uncharacterized protein</fullName>
    </submittedName>
</protein>
<organism evidence="2 3">
    <name type="scientific">Leyella stercorea DSM 18206</name>
    <dbReference type="NCBI Taxonomy" id="1002367"/>
    <lineage>
        <taxon>Bacteria</taxon>
        <taxon>Pseudomonadati</taxon>
        <taxon>Bacteroidota</taxon>
        <taxon>Bacteroidia</taxon>
        <taxon>Bacteroidales</taxon>
        <taxon>Prevotellaceae</taxon>
        <taxon>Leyella</taxon>
    </lineage>
</organism>